<name>A0A8D5UC00_9BACL</name>
<evidence type="ECO:0000313" key="3">
    <source>
        <dbReference type="Proteomes" id="UP000677436"/>
    </source>
</evidence>
<feature type="transmembrane region" description="Helical" evidence="1">
    <location>
        <begin position="6"/>
        <end position="20"/>
    </location>
</feature>
<dbReference type="Proteomes" id="UP000677436">
    <property type="component" value="Chromosome"/>
</dbReference>
<accession>A0A8D5UC00</accession>
<dbReference type="EMBL" id="AP024601">
    <property type="protein sequence ID" value="BCU80315.1"/>
    <property type="molecule type" value="Genomic_DNA"/>
</dbReference>
<keyword evidence="1" id="KW-0472">Membrane</keyword>
<protein>
    <submittedName>
        <fullName evidence="2">Uncharacterized protein</fullName>
    </submittedName>
</protein>
<reference evidence="2" key="2">
    <citation type="journal article" date="2021" name="Microbiol. Resour. Announc.">
        <title>Complete Genome Sequence of Polycladomyces abyssicola JIR-001T, Isolated from Hemipelagic Sediment in Deep Seawater.</title>
        <authorList>
            <person name="Tsubouchi T."/>
            <person name="Kaneko Y."/>
        </authorList>
    </citation>
    <scope>NUCLEOTIDE SEQUENCE</scope>
    <source>
        <strain evidence="2">JIR-001</strain>
    </source>
</reference>
<keyword evidence="3" id="KW-1185">Reference proteome</keyword>
<feature type="transmembrane region" description="Helical" evidence="1">
    <location>
        <begin position="51"/>
        <end position="73"/>
    </location>
</feature>
<evidence type="ECO:0000313" key="2">
    <source>
        <dbReference type="EMBL" id="BCU80315.1"/>
    </source>
</evidence>
<keyword evidence="1" id="KW-1133">Transmembrane helix</keyword>
<reference evidence="2" key="1">
    <citation type="journal article" date="2013" name="Int. J. Syst. Evol. Microbiol.">
        <title>Polycladomyces abyssicola gen. nov., sp. nov., a thermophilic filamentous bacterium isolated from hemipelagic sediment.</title>
        <authorList>
            <person name="Tsubouchi T."/>
            <person name="Shimane Y."/>
            <person name="Mori K."/>
            <person name="Usui K."/>
            <person name="Hiraki T."/>
            <person name="Tame A."/>
            <person name="Uematsu K."/>
            <person name="Maruyama T."/>
            <person name="Hatada Y."/>
        </authorList>
    </citation>
    <scope>NUCLEOTIDE SEQUENCE</scope>
    <source>
        <strain evidence="2">JIR-001</strain>
    </source>
</reference>
<proteinExistence type="predicted"/>
<sequence length="76" mass="8357">MLIVHILLGILLAFVIWKLLKITLKTAFWLFLIGLVVAVVSPAHLHEVKGVGFLILSVLGGLLLMSIAGFFFLDDQ</sequence>
<evidence type="ECO:0000256" key="1">
    <source>
        <dbReference type="SAM" id="Phobius"/>
    </source>
</evidence>
<dbReference type="KEGG" id="pabs:JIR001_00980"/>
<feature type="transmembrane region" description="Helical" evidence="1">
    <location>
        <begin position="27"/>
        <end position="45"/>
    </location>
</feature>
<gene>
    <name evidence="2" type="ORF">JIR001_00980</name>
</gene>
<keyword evidence="1" id="KW-0812">Transmembrane</keyword>
<dbReference type="AlphaFoldDB" id="A0A8D5UC00"/>
<organism evidence="2 3">
    <name type="scientific">Polycladomyces abyssicola</name>
    <dbReference type="NCBI Taxonomy" id="1125966"/>
    <lineage>
        <taxon>Bacteria</taxon>
        <taxon>Bacillati</taxon>
        <taxon>Bacillota</taxon>
        <taxon>Bacilli</taxon>
        <taxon>Bacillales</taxon>
        <taxon>Thermoactinomycetaceae</taxon>
        <taxon>Polycladomyces</taxon>
    </lineage>
</organism>